<dbReference type="EMBL" id="DRTT01000154">
    <property type="protein sequence ID" value="HHF98964.1"/>
    <property type="molecule type" value="Genomic_DNA"/>
</dbReference>
<dbReference type="PANTHER" id="PTHR43351">
    <property type="entry name" value="L(+)-TARTRATE DEHYDRATASE SUBUNIT BETA"/>
    <property type="match status" value="1"/>
</dbReference>
<dbReference type="Gene3D" id="3.20.130.10">
    <property type="entry name" value="Fe-S hydro-lyase, tartrate dehydratase beta-type, catalytic domain"/>
    <property type="match status" value="1"/>
</dbReference>
<evidence type="ECO:0000256" key="1">
    <source>
        <dbReference type="ARBA" id="ARBA00008876"/>
    </source>
</evidence>
<feature type="non-terminal residue" evidence="4">
    <location>
        <position position="1"/>
    </location>
</feature>
<dbReference type="InterPro" id="IPR004647">
    <property type="entry name" value="Fe-S_hydro-lyase_TtdB-typ_cat"/>
</dbReference>
<dbReference type="InterPro" id="IPR036660">
    <property type="entry name" value="Fe-S_hydroAse_TtdB_cat_sf"/>
</dbReference>
<evidence type="ECO:0000259" key="3">
    <source>
        <dbReference type="Pfam" id="PF05683"/>
    </source>
</evidence>
<dbReference type="Proteomes" id="UP000886070">
    <property type="component" value="Unassembled WGS sequence"/>
</dbReference>
<dbReference type="PANTHER" id="PTHR43351:SF2">
    <property type="entry name" value="L(+)-TARTRATE DEHYDRATASE SUBUNIT BETA-RELATED"/>
    <property type="match status" value="1"/>
</dbReference>
<reference evidence="4" key="1">
    <citation type="journal article" date="2020" name="mSystems">
        <title>Genome- and Community-Level Interaction Insights into Carbon Utilization and Element Cycling Functions of Hydrothermarchaeota in Hydrothermal Sediment.</title>
        <authorList>
            <person name="Zhou Z."/>
            <person name="Liu Y."/>
            <person name="Xu W."/>
            <person name="Pan J."/>
            <person name="Luo Z.H."/>
            <person name="Li M."/>
        </authorList>
    </citation>
    <scope>NUCLEOTIDE SEQUENCE [LARGE SCALE GENOMIC DNA]</scope>
    <source>
        <strain evidence="4">HyVt-92</strain>
    </source>
</reference>
<comment type="similarity">
    <text evidence="1">Belongs to the class-I fumarase family.</text>
</comment>
<dbReference type="SUPFAM" id="SSF117457">
    <property type="entry name" value="FumA C-terminal domain-like"/>
    <property type="match status" value="1"/>
</dbReference>
<feature type="domain" description="Fe-S hydro-lyase tartrate dehydratase beta-type catalytic" evidence="3">
    <location>
        <begin position="1"/>
        <end position="151"/>
    </location>
</feature>
<dbReference type="GO" id="GO:0016836">
    <property type="term" value="F:hydro-lyase activity"/>
    <property type="evidence" value="ECO:0007669"/>
    <property type="project" value="InterPro"/>
</dbReference>
<sequence>LSGTVYTARDAAHKRLVEEIKKEGKPPFDLNGQIIYYTGPSPTPPGKITGSIGPTTSSRMDPYVIYLLKAGLKGMIGKGYRCREVKDAMKEYKAVYFAAIGGVGALLAKHIKDSKVIAYEDLGTEAIHKLDVEDFPLIVVNDAKGCDLYQEGVKKYKVNFPTSL</sequence>
<dbReference type="Pfam" id="PF05683">
    <property type="entry name" value="Fumerase_C"/>
    <property type="match status" value="1"/>
</dbReference>
<comment type="caution">
    <text evidence="4">The sequence shown here is derived from an EMBL/GenBank/DDBJ whole genome shotgun (WGS) entry which is preliminary data.</text>
</comment>
<dbReference type="NCBIfam" id="TIGR00723">
    <property type="entry name" value="ttdB_fumA_fumB"/>
    <property type="match status" value="1"/>
</dbReference>
<gene>
    <name evidence="4" type="ORF">ENL39_05720</name>
</gene>
<dbReference type="AlphaFoldDB" id="A0A7V5HZV3"/>
<evidence type="ECO:0000313" key="4">
    <source>
        <dbReference type="EMBL" id="HHF98964.1"/>
    </source>
</evidence>
<accession>A0A7V5HZV3</accession>
<evidence type="ECO:0000256" key="2">
    <source>
        <dbReference type="ARBA" id="ARBA00023239"/>
    </source>
</evidence>
<name>A0A7V5HZV3_UNCAE</name>
<keyword evidence="2" id="KW-0456">Lyase</keyword>
<proteinExistence type="inferred from homology"/>
<organism evidence="4">
    <name type="scientific">Aerophobetes bacterium</name>
    <dbReference type="NCBI Taxonomy" id="2030807"/>
    <lineage>
        <taxon>Bacteria</taxon>
        <taxon>Candidatus Aerophobota</taxon>
    </lineage>
</organism>
<protein>
    <submittedName>
        <fullName evidence="4">TRZ/ATZ family protein</fullName>
    </submittedName>
</protein>